<evidence type="ECO:0000313" key="3">
    <source>
        <dbReference type="Proteomes" id="UP000291933"/>
    </source>
</evidence>
<dbReference type="RefSeq" id="WP_131171436.1">
    <property type="nucleotide sequence ID" value="NZ_FXTL01000004.1"/>
</dbReference>
<feature type="region of interest" description="Disordered" evidence="1">
    <location>
        <begin position="51"/>
        <end position="81"/>
    </location>
</feature>
<gene>
    <name evidence="2" type="ORF">ET996_04855</name>
</gene>
<organism evidence="2 3">
    <name type="scientific">Propioniciclava tarda</name>
    <dbReference type="NCBI Taxonomy" id="433330"/>
    <lineage>
        <taxon>Bacteria</taxon>
        <taxon>Bacillati</taxon>
        <taxon>Actinomycetota</taxon>
        <taxon>Actinomycetes</taxon>
        <taxon>Propionibacteriales</taxon>
        <taxon>Propionibacteriaceae</taxon>
        <taxon>Propioniciclava</taxon>
    </lineage>
</organism>
<dbReference type="EMBL" id="SDMR01000004">
    <property type="protein sequence ID" value="TBT95443.1"/>
    <property type="molecule type" value="Genomic_DNA"/>
</dbReference>
<evidence type="ECO:0000313" key="2">
    <source>
        <dbReference type="EMBL" id="TBT95443.1"/>
    </source>
</evidence>
<reference evidence="2 3" key="1">
    <citation type="submission" date="2019-01" db="EMBL/GenBank/DDBJ databases">
        <title>Lactibacter flavus gen. nov., sp. nov., a novel bacterium of the family Propionibacteriaceae isolated from raw milk and dairy products.</title>
        <authorList>
            <person name="Huptas C."/>
            <person name="Wenning M."/>
            <person name="Breitenwieser F."/>
            <person name="Doll E."/>
            <person name="Von Neubeck M."/>
            <person name="Busse H.-J."/>
            <person name="Scherer S."/>
        </authorList>
    </citation>
    <scope>NUCLEOTIDE SEQUENCE [LARGE SCALE GENOMIC DNA]</scope>
    <source>
        <strain evidence="2 3">DSM 22130</strain>
    </source>
</reference>
<dbReference type="AlphaFoldDB" id="A0A4Q9KLT4"/>
<evidence type="ECO:0000256" key="1">
    <source>
        <dbReference type="SAM" id="MobiDB-lite"/>
    </source>
</evidence>
<dbReference type="Proteomes" id="UP000291933">
    <property type="component" value="Unassembled WGS sequence"/>
</dbReference>
<keyword evidence="3" id="KW-1185">Reference proteome</keyword>
<feature type="compositionally biased region" description="Polar residues" evidence="1">
    <location>
        <begin position="71"/>
        <end position="81"/>
    </location>
</feature>
<accession>A0A4Q9KLT4</accession>
<protein>
    <submittedName>
        <fullName evidence="2">Uncharacterized protein</fullName>
    </submittedName>
</protein>
<feature type="region of interest" description="Disordered" evidence="1">
    <location>
        <begin position="1"/>
        <end position="39"/>
    </location>
</feature>
<comment type="caution">
    <text evidence="2">The sequence shown here is derived from an EMBL/GenBank/DDBJ whole genome shotgun (WGS) entry which is preliminary data.</text>
</comment>
<sequence length="81" mass="8815">MPLSPASASDLGRQDRRRRRPHNSGENSDALWKPDATSAPVHIYYPCSSRLSTSDASADTPADQPGRRSSTESTAVTMKKK</sequence>
<proteinExistence type="predicted"/>
<name>A0A4Q9KLT4_PROTD</name>